<dbReference type="EMBL" id="JBANRG010000010">
    <property type="protein sequence ID" value="KAK7462932.1"/>
    <property type="molecule type" value="Genomic_DNA"/>
</dbReference>
<feature type="chain" id="PRO_5046931771" evidence="1">
    <location>
        <begin position="19"/>
        <end position="303"/>
    </location>
</feature>
<comment type="caution">
    <text evidence="2">The sequence shown here is derived from an EMBL/GenBank/DDBJ whole genome shotgun (WGS) entry which is preliminary data.</text>
</comment>
<evidence type="ECO:0000256" key="1">
    <source>
        <dbReference type="SAM" id="SignalP"/>
    </source>
</evidence>
<accession>A0ABR1JNB9</accession>
<evidence type="ECO:0000313" key="2">
    <source>
        <dbReference type="EMBL" id="KAK7462932.1"/>
    </source>
</evidence>
<gene>
    <name evidence="2" type="ORF">VKT23_007513</name>
</gene>
<dbReference type="Proteomes" id="UP001498398">
    <property type="component" value="Unassembled WGS sequence"/>
</dbReference>
<protein>
    <submittedName>
        <fullName evidence="2">Uncharacterized protein</fullName>
    </submittedName>
</protein>
<keyword evidence="1" id="KW-0732">Signal</keyword>
<feature type="signal peptide" evidence="1">
    <location>
        <begin position="1"/>
        <end position="18"/>
    </location>
</feature>
<evidence type="ECO:0000313" key="3">
    <source>
        <dbReference type="Proteomes" id="UP001498398"/>
    </source>
</evidence>
<name>A0ABR1JNB9_9AGAR</name>
<reference evidence="2 3" key="1">
    <citation type="submission" date="2024-01" db="EMBL/GenBank/DDBJ databases">
        <title>A draft genome for the cacao thread blight pathogen Marasmiellus scandens.</title>
        <authorList>
            <person name="Baruah I.K."/>
            <person name="Leung J."/>
            <person name="Bukari Y."/>
            <person name="Amoako-Attah I."/>
            <person name="Meinhardt L.W."/>
            <person name="Bailey B.A."/>
            <person name="Cohen S.P."/>
        </authorList>
    </citation>
    <scope>NUCLEOTIDE SEQUENCE [LARGE SCALE GENOMIC DNA]</scope>
    <source>
        <strain evidence="2 3">GH-19</strain>
    </source>
</reference>
<dbReference type="PROSITE" id="PS51257">
    <property type="entry name" value="PROKAR_LIPOPROTEIN"/>
    <property type="match status" value="1"/>
</dbReference>
<sequence length="303" mass="32855">MRTFSFVALLALPAIVSACEGDCIIGSIDKLLERLRPDFHVRIGLFDDTLRVKLNLAADTHCTQPLLDAYEKNCHDNTRLYVFNQTFHGKCLDNGVEPSGCPNPDCPMICGTPGSMAHYNKTLVRQACHAQIASIREASQPHHPAYLAVEECAKRHTASARPSRVYGSSMSSPPVPAPVSTHENGPFSPVFGSLVADASHDSSLPGVLPGVLPGASLADTTSTTGPGSILGLPPIRARQMLASLFARCSSTAPPKRPFRDDNISKDLRIVVDNFIRVSAQSCDTYLDDQAWITELVQYILQYP</sequence>
<keyword evidence="3" id="KW-1185">Reference proteome</keyword>
<proteinExistence type="predicted"/>
<organism evidence="2 3">
    <name type="scientific">Marasmiellus scandens</name>
    <dbReference type="NCBI Taxonomy" id="2682957"/>
    <lineage>
        <taxon>Eukaryota</taxon>
        <taxon>Fungi</taxon>
        <taxon>Dikarya</taxon>
        <taxon>Basidiomycota</taxon>
        <taxon>Agaricomycotina</taxon>
        <taxon>Agaricomycetes</taxon>
        <taxon>Agaricomycetidae</taxon>
        <taxon>Agaricales</taxon>
        <taxon>Marasmiineae</taxon>
        <taxon>Omphalotaceae</taxon>
        <taxon>Marasmiellus</taxon>
    </lineage>
</organism>